<dbReference type="EMBL" id="JAUKPO010000003">
    <property type="protein sequence ID" value="MDO1446342.1"/>
    <property type="molecule type" value="Genomic_DNA"/>
</dbReference>
<sequence length="140" mass="16574">MIDKEVIIKDFVSNFVLKERRERSYLALSTPKRRASFIDRFNHKWDTVVNMHYLQKINKDFDSPTKIQQMLGFIDNDLCYVISCYDEFDDHILPFKDVFSNIYSRGFATIIINTTATIFYLETEQVQGPANRFIGKRTNK</sequence>
<protein>
    <submittedName>
        <fullName evidence="1">Uncharacterized protein</fullName>
    </submittedName>
</protein>
<name>A0ABT8R2L7_9BACT</name>
<dbReference type="RefSeq" id="WP_302037137.1">
    <property type="nucleotide sequence ID" value="NZ_JAUKPO010000003.1"/>
</dbReference>
<comment type="caution">
    <text evidence="1">The sequence shown here is derived from an EMBL/GenBank/DDBJ whole genome shotgun (WGS) entry which is preliminary data.</text>
</comment>
<gene>
    <name evidence="1" type="ORF">Q0590_08775</name>
</gene>
<proteinExistence type="predicted"/>
<reference evidence="1" key="1">
    <citation type="submission" date="2023-07" db="EMBL/GenBank/DDBJ databases">
        <title>The genome sequence of Rhodocytophaga aerolata KACC 12507.</title>
        <authorList>
            <person name="Zhang X."/>
        </authorList>
    </citation>
    <scope>NUCLEOTIDE SEQUENCE</scope>
    <source>
        <strain evidence="1">KACC 12507</strain>
    </source>
</reference>
<keyword evidence="2" id="KW-1185">Reference proteome</keyword>
<dbReference type="Proteomes" id="UP001168528">
    <property type="component" value="Unassembled WGS sequence"/>
</dbReference>
<evidence type="ECO:0000313" key="2">
    <source>
        <dbReference type="Proteomes" id="UP001168528"/>
    </source>
</evidence>
<evidence type="ECO:0000313" key="1">
    <source>
        <dbReference type="EMBL" id="MDO1446342.1"/>
    </source>
</evidence>
<accession>A0ABT8R2L7</accession>
<organism evidence="1 2">
    <name type="scientific">Rhodocytophaga aerolata</name>
    <dbReference type="NCBI Taxonomy" id="455078"/>
    <lineage>
        <taxon>Bacteria</taxon>
        <taxon>Pseudomonadati</taxon>
        <taxon>Bacteroidota</taxon>
        <taxon>Cytophagia</taxon>
        <taxon>Cytophagales</taxon>
        <taxon>Rhodocytophagaceae</taxon>
        <taxon>Rhodocytophaga</taxon>
    </lineage>
</organism>